<reference evidence="1" key="2">
    <citation type="journal article" date="2015" name="Data Brief">
        <title>Shoot transcriptome of the giant reed, Arundo donax.</title>
        <authorList>
            <person name="Barrero R.A."/>
            <person name="Guerrero F.D."/>
            <person name="Moolhuijzen P."/>
            <person name="Goolsby J.A."/>
            <person name="Tidwell J."/>
            <person name="Bellgard S.E."/>
            <person name="Bellgard M.I."/>
        </authorList>
    </citation>
    <scope>NUCLEOTIDE SEQUENCE</scope>
    <source>
        <tissue evidence="1">Shoot tissue taken approximately 20 cm above the soil surface</tissue>
    </source>
</reference>
<proteinExistence type="predicted"/>
<evidence type="ECO:0000313" key="1">
    <source>
        <dbReference type="EMBL" id="JAD66878.1"/>
    </source>
</evidence>
<organism evidence="1">
    <name type="scientific">Arundo donax</name>
    <name type="common">Giant reed</name>
    <name type="synonym">Donax arundinaceus</name>
    <dbReference type="NCBI Taxonomy" id="35708"/>
    <lineage>
        <taxon>Eukaryota</taxon>
        <taxon>Viridiplantae</taxon>
        <taxon>Streptophyta</taxon>
        <taxon>Embryophyta</taxon>
        <taxon>Tracheophyta</taxon>
        <taxon>Spermatophyta</taxon>
        <taxon>Magnoliopsida</taxon>
        <taxon>Liliopsida</taxon>
        <taxon>Poales</taxon>
        <taxon>Poaceae</taxon>
        <taxon>PACMAD clade</taxon>
        <taxon>Arundinoideae</taxon>
        <taxon>Arundineae</taxon>
        <taxon>Arundo</taxon>
    </lineage>
</organism>
<name>A0A0A9BXC9_ARUDO</name>
<reference evidence="1" key="1">
    <citation type="submission" date="2014-09" db="EMBL/GenBank/DDBJ databases">
        <authorList>
            <person name="Magalhaes I.L.F."/>
            <person name="Oliveira U."/>
            <person name="Santos F.R."/>
            <person name="Vidigal T.H.D.A."/>
            <person name="Brescovit A.D."/>
            <person name="Santos A.J."/>
        </authorList>
    </citation>
    <scope>NUCLEOTIDE SEQUENCE</scope>
    <source>
        <tissue evidence="1">Shoot tissue taken approximately 20 cm above the soil surface</tissue>
    </source>
</reference>
<protein>
    <submittedName>
        <fullName evidence="1">Uncharacterized protein</fullName>
    </submittedName>
</protein>
<sequence>MPSRLPYQSIYSFYLNVFKLVVRGIAEIRVTYLCCDGVLPMLKSSCKGC</sequence>
<dbReference type="AlphaFoldDB" id="A0A0A9BXC9"/>
<dbReference type="EMBL" id="GBRH01231017">
    <property type="protein sequence ID" value="JAD66878.1"/>
    <property type="molecule type" value="Transcribed_RNA"/>
</dbReference>
<accession>A0A0A9BXC9</accession>